<keyword evidence="1" id="KW-1133">Transmembrane helix</keyword>
<keyword evidence="1" id="KW-0812">Transmembrane</keyword>
<reference evidence="2" key="4">
    <citation type="submission" date="2019-03" db="UniProtKB">
        <authorList>
            <consortium name="EnsemblPlants"/>
        </authorList>
    </citation>
    <scope>IDENTIFICATION</scope>
</reference>
<evidence type="ECO:0000313" key="3">
    <source>
        <dbReference type="Proteomes" id="UP000015105"/>
    </source>
</evidence>
<organism evidence="2 3">
    <name type="scientific">Aegilops tauschii subsp. strangulata</name>
    <name type="common">Goatgrass</name>
    <dbReference type="NCBI Taxonomy" id="200361"/>
    <lineage>
        <taxon>Eukaryota</taxon>
        <taxon>Viridiplantae</taxon>
        <taxon>Streptophyta</taxon>
        <taxon>Embryophyta</taxon>
        <taxon>Tracheophyta</taxon>
        <taxon>Spermatophyta</taxon>
        <taxon>Magnoliopsida</taxon>
        <taxon>Liliopsida</taxon>
        <taxon>Poales</taxon>
        <taxon>Poaceae</taxon>
        <taxon>BOP clade</taxon>
        <taxon>Pooideae</taxon>
        <taxon>Triticodae</taxon>
        <taxon>Triticeae</taxon>
        <taxon>Triticinae</taxon>
        <taxon>Aegilops</taxon>
    </lineage>
</organism>
<name>A0A453JGN7_AEGTS</name>
<dbReference type="EnsemblPlants" id="AET5Gv20026100.8">
    <property type="protein sequence ID" value="AET5Gv20026100.8"/>
    <property type="gene ID" value="AET5Gv20026100"/>
</dbReference>
<dbReference type="Gene3D" id="3.30.479.20">
    <property type="entry name" value="Elongation factor Ts, dimerisation domain"/>
    <property type="match status" value="1"/>
</dbReference>
<reference evidence="3" key="1">
    <citation type="journal article" date="2014" name="Science">
        <title>Ancient hybridizations among the ancestral genomes of bread wheat.</title>
        <authorList>
            <consortium name="International Wheat Genome Sequencing Consortium,"/>
            <person name="Marcussen T."/>
            <person name="Sandve S.R."/>
            <person name="Heier L."/>
            <person name="Spannagl M."/>
            <person name="Pfeifer M."/>
            <person name="Jakobsen K.S."/>
            <person name="Wulff B.B."/>
            <person name="Steuernagel B."/>
            <person name="Mayer K.F."/>
            <person name="Olsen O.A."/>
        </authorList>
    </citation>
    <scope>NUCLEOTIDE SEQUENCE [LARGE SCALE GENOMIC DNA]</scope>
    <source>
        <strain evidence="3">cv. AL8/78</strain>
    </source>
</reference>
<accession>A0A453JGN7</accession>
<reference evidence="3" key="2">
    <citation type="journal article" date="2017" name="Nat. Plants">
        <title>The Aegilops tauschii genome reveals multiple impacts of transposons.</title>
        <authorList>
            <person name="Zhao G."/>
            <person name="Zou C."/>
            <person name="Li K."/>
            <person name="Wang K."/>
            <person name="Li T."/>
            <person name="Gao L."/>
            <person name="Zhang X."/>
            <person name="Wang H."/>
            <person name="Yang Z."/>
            <person name="Liu X."/>
            <person name="Jiang W."/>
            <person name="Mao L."/>
            <person name="Kong X."/>
            <person name="Jiao Y."/>
            <person name="Jia J."/>
        </authorList>
    </citation>
    <scope>NUCLEOTIDE SEQUENCE [LARGE SCALE GENOMIC DNA]</scope>
    <source>
        <strain evidence="3">cv. AL8/78</strain>
    </source>
</reference>
<proteinExistence type="predicted"/>
<feature type="transmembrane region" description="Helical" evidence="1">
    <location>
        <begin position="26"/>
        <end position="43"/>
    </location>
</feature>
<keyword evidence="3" id="KW-1185">Reference proteome</keyword>
<sequence>MAGDDKRAAMVELNCETDFMARNDVFQYPGGLIPATSFVLYLINSVKRCYCARGNYFRFISST</sequence>
<reference evidence="2" key="5">
    <citation type="journal article" date="2021" name="G3 (Bethesda)">
        <title>Aegilops tauschii genome assembly Aet v5.0 features greater sequence contiguity and improved annotation.</title>
        <authorList>
            <person name="Wang L."/>
            <person name="Zhu T."/>
            <person name="Rodriguez J.C."/>
            <person name="Deal K.R."/>
            <person name="Dubcovsky J."/>
            <person name="McGuire P.E."/>
            <person name="Lux T."/>
            <person name="Spannagl M."/>
            <person name="Mayer K.F.X."/>
            <person name="Baldrich P."/>
            <person name="Meyers B.C."/>
            <person name="Huo N."/>
            <person name="Gu Y.Q."/>
            <person name="Zhou H."/>
            <person name="Devos K.M."/>
            <person name="Bennetzen J.L."/>
            <person name="Unver T."/>
            <person name="Budak H."/>
            <person name="Gulick P.J."/>
            <person name="Galiba G."/>
            <person name="Kalapos B."/>
            <person name="Nelson D.R."/>
            <person name="Li P."/>
            <person name="You F.M."/>
            <person name="Luo M.C."/>
            <person name="Dvorak J."/>
        </authorList>
    </citation>
    <scope>NUCLEOTIDE SEQUENCE [LARGE SCALE GENOMIC DNA]</scope>
    <source>
        <strain evidence="2">cv. AL8/78</strain>
    </source>
</reference>
<dbReference type="Gramene" id="AET5Gv20026100.19">
    <property type="protein sequence ID" value="AET5Gv20026100.19"/>
    <property type="gene ID" value="AET5Gv20026100"/>
</dbReference>
<dbReference type="Gramene" id="AET5Gv20026100.8">
    <property type="protein sequence ID" value="AET5Gv20026100.8"/>
    <property type="gene ID" value="AET5Gv20026100"/>
</dbReference>
<dbReference type="AlphaFoldDB" id="A0A453JGN7"/>
<keyword evidence="1" id="KW-0472">Membrane</keyword>
<reference evidence="2" key="3">
    <citation type="journal article" date="2017" name="Nature">
        <title>Genome sequence of the progenitor of the wheat D genome Aegilops tauschii.</title>
        <authorList>
            <person name="Luo M.C."/>
            <person name="Gu Y.Q."/>
            <person name="Puiu D."/>
            <person name="Wang H."/>
            <person name="Twardziok S.O."/>
            <person name="Deal K.R."/>
            <person name="Huo N."/>
            <person name="Zhu T."/>
            <person name="Wang L."/>
            <person name="Wang Y."/>
            <person name="McGuire P.E."/>
            <person name="Liu S."/>
            <person name="Long H."/>
            <person name="Ramasamy R.K."/>
            <person name="Rodriguez J.C."/>
            <person name="Van S.L."/>
            <person name="Yuan L."/>
            <person name="Wang Z."/>
            <person name="Xia Z."/>
            <person name="Xiao L."/>
            <person name="Anderson O.D."/>
            <person name="Ouyang S."/>
            <person name="Liang Y."/>
            <person name="Zimin A.V."/>
            <person name="Pertea G."/>
            <person name="Qi P."/>
            <person name="Bennetzen J.L."/>
            <person name="Dai X."/>
            <person name="Dawson M.W."/>
            <person name="Muller H.G."/>
            <person name="Kugler K."/>
            <person name="Rivarola-Duarte L."/>
            <person name="Spannagl M."/>
            <person name="Mayer K.F.X."/>
            <person name="Lu F.H."/>
            <person name="Bevan M.W."/>
            <person name="Leroy P."/>
            <person name="Li P."/>
            <person name="You F.M."/>
            <person name="Sun Q."/>
            <person name="Liu Z."/>
            <person name="Lyons E."/>
            <person name="Wicker T."/>
            <person name="Salzberg S.L."/>
            <person name="Devos K.M."/>
            <person name="Dvorak J."/>
        </authorList>
    </citation>
    <scope>NUCLEOTIDE SEQUENCE [LARGE SCALE GENOMIC DNA]</scope>
    <source>
        <strain evidence="2">cv. AL8/78</strain>
    </source>
</reference>
<evidence type="ECO:0008006" key="4">
    <source>
        <dbReference type="Google" id="ProtNLM"/>
    </source>
</evidence>
<dbReference type="Proteomes" id="UP000015105">
    <property type="component" value="Chromosome 5D"/>
</dbReference>
<dbReference type="InterPro" id="IPR036402">
    <property type="entry name" value="EF-Ts_dimer_sf"/>
</dbReference>
<evidence type="ECO:0000313" key="2">
    <source>
        <dbReference type="EnsemblPlants" id="AET5Gv20026100.8"/>
    </source>
</evidence>
<dbReference type="SUPFAM" id="SSF54713">
    <property type="entry name" value="Elongation factor Ts (EF-Ts), dimerisation domain"/>
    <property type="match status" value="1"/>
</dbReference>
<protein>
    <recommendedName>
        <fullName evidence="4">Elongation factor Ts, mitochondrial</fullName>
    </recommendedName>
</protein>
<evidence type="ECO:0000256" key="1">
    <source>
        <dbReference type="SAM" id="Phobius"/>
    </source>
</evidence>
<dbReference type="EnsemblPlants" id="AET5Gv20026100.19">
    <property type="protein sequence ID" value="AET5Gv20026100.19"/>
    <property type="gene ID" value="AET5Gv20026100"/>
</dbReference>